<evidence type="ECO:0000256" key="1">
    <source>
        <dbReference type="ARBA" id="ARBA00001970"/>
    </source>
</evidence>
<evidence type="ECO:0000256" key="15">
    <source>
        <dbReference type="ARBA" id="ARBA00023004"/>
    </source>
</evidence>
<evidence type="ECO:0000313" key="24">
    <source>
        <dbReference type="Proteomes" id="UP000218767"/>
    </source>
</evidence>
<dbReference type="GO" id="GO:0005886">
    <property type="term" value="C:plasma membrane"/>
    <property type="evidence" value="ECO:0007669"/>
    <property type="project" value="UniProtKB-SubCell"/>
</dbReference>
<evidence type="ECO:0000256" key="20">
    <source>
        <dbReference type="RuleBase" id="RU000370"/>
    </source>
</evidence>
<dbReference type="InterPro" id="IPR023615">
    <property type="entry name" value="Cyt_c_Oxase_su1_BS"/>
</dbReference>
<feature type="binding site" evidence="19">
    <location>
        <position position="207"/>
    </location>
    <ligand>
        <name>Cu cation</name>
        <dbReference type="ChEBI" id="CHEBI:23378"/>
        <label>B</label>
    </ligand>
</feature>
<evidence type="ECO:0000256" key="13">
    <source>
        <dbReference type="ARBA" id="ARBA00022982"/>
    </source>
</evidence>
<evidence type="ECO:0000256" key="9">
    <source>
        <dbReference type="ARBA" id="ARBA00022660"/>
    </source>
</evidence>
<comment type="cofactor">
    <cofactor evidence="1">
        <name>heme b</name>
        <dbReference type="ChEBI" id="CHEBI:60344"/>
    </cofactor>
</comment>
<comment type="similarity">
    <text evidence="4 20">Belongs to the heme-copper respiratory oxidase family.</text>
</comment>
<organism evidence="23 24">
    <name type="scientific">SAR86 cluster bacterium</name>
    <dbReference type="NCBI Taxonomy" id="2030880"/>
    <lineage>
        <taxon>Bacteria</taxon>
        <taxon>Pseudomonadati</taxon>
        <taxon>Pseudomonadota</taxon>
        <taxon>Gammaproteobacteria</taxon>
        <taxon>SAR86 cluster</taxon>
    </lineage>
</organism>
<keyword evidence="10 20" id="KW-0812">Transmembrane</keyword>
<evidence type="ECO:0000256" key="3">
    <source>
        <dbReference type="ARBA" id="ARBA00004673"/>
    </source>
</evidence>
<evidence type="ECO:0000256" key="7">
    <source>
        <dbReference type="ARBA" id="ARBA00022475"/>
    </source>
</evidence>
<evidence type="ECO:0000256" key="18">
    <source>
        <dbReference type="ARBA" id="ARBA00047816"/>
    </source>
</evidence>
<dbReference type="SUPFAM" id="SSF81442">
    <property type="entry name" value="Cytochrome c oxidase subunit I-like"/>
    <property type="match status" value="1"/>
</dbReference>
<evidence type="ECO:0000256" key="10">
    <source>
        <dbReference type="ARBA" id="ARBA00022692"/>
    </source>
</evidence>
<keyword evidence="16" id="KW-0186">Copper</keyword>
<evidence type="ECO:0000256" key="16">
    <source>
        <dbReference type="ARBA" id="ARBA00023008"/>
    </source>
</evidence>
<feature type="transmembrane region" description="Helical" evidence="21">
    <location>
        <begin position="94"/>
        <end position="116"/>
    </location>
</feature>
<evidence type="ECO:0000256" key="2">
    <source>
        <dbReference type="ARBA" id="ARBA00004651"/>
    </source>
</evidence>
<keyword evidence="15 19" id="KW-0408">Iron</keyword>
<comment type="caution">
    <text evidence="23">The sequence shown here is derived from an EMBL/GenBank/DDBJ whole genome shotgun (WGS) entry which is preliminary data.</text>
</comment>
<dbReference type="GO" id="GO:0006119">
    <property type="term" value="P:oxidative phosphorylation"/>
    <property type="evidence" value="ECO:0007669"/>
    <property type="project" value="UniProtKB-UniPathway"/>
</dbReference>
<dbReference type="UniPathway" id="UPA00705"/>
<dbReference type="GO" id="GO:0015990">
    <property type="term" value="P:electron transport coupled proton transport"/>
    <property type="evidence" value="ECO:0007669"/>
    <property type="project" value="TreeGrafter"/>
</dbReference>
<dbReference type="Gene3D" id="1.20.210.10">
    <property type="entry name" value="Cytochrome c oxidase-like, subunit I domain"/>
    <property type="match status" value="1"/>
</dbReference>
<dbReference type="InterPro" id="IPR023616">
    <property type="entry name" value="Cyt_c_oxase-like_su1_dom"/>
</dbReference>
<dbReference type="EC" id="7.1.1.9" evidence="5"/>
<gene>
    <name evidence="23" type="primary">ccoN</name>
    <name evidence="23" type="ORF">COB20_09275</name>
</gene>
<feature type="transmembrane region" description="Helical" evidence="21">
    <location>
        <begin position="21"/>
        <end position="44"/>
    </location>
</feature>
<feature type="transmembrane region" description="Helical" evidence="21">
    <location>
        <begin position="162"/>
        <end position="184"/>
    </location>
</feature>
<evidence type="ECO:0000256" key="21">
    <source>
        <dbReference type="SAM" id="Phobius"/>
    </source>
</evidence>
<feature type="transmembrane region" description="Helical" evidence="21">
    <location>
        <begin position="350"/>
        <end position="370"/>
    </location>
</feature>
<evidence type="ECO:0000256" key="6">
    <source>
        <dbReference type="ARBA" id="ARBA00022448"/>
    </source>
</evidence>
<evidence type="ECO:0000256" key="4">
    <source>
        <dbReference type="ARBA" id="ARBA00009578"/>
    </source>
</evidence>
<keyword evidence="14 21" id="KW-1133">Transmembrane helix</keyword>
<feature type="transmembrane region" description="Helical" evidence="21">
    <location>
        <begin position="382"/>
        <end position="412"/>
    </location>
</feature>
<dbReference type="Proteomes" id="UP000218767">
    <property type="component" value="Unassembled WGS sequence"/>
</dbReference>
<feature type="transmembrane region" description="Helical" evidence="21">
    <location>
        <begin position="432"/>
        <end position="455"/>
    </location>
</feature>
<reference evidence="24" key="1">
    <citation type="submission" date="2017-08" db="EMBL/GenBank/DDBJ databases">
        <title>A dynamic microbial community with high functional redundancy inhabits the cold, oxic subseafloor aquifer.</title>
        <authorList>
            <person name="Tully B.J."/>
            <person name="Wheat C.G."/>
            <person name="Glazer B.T."/>
            <person name="Huber J.A."/>
        </authorList>
    </citation>
    <scope>NUCLEOTIDE SEQUENCE [LARGE SCALE GENOMIC DNA]</scope>
</reference>
<dbReference type="EMBL" id="NVUL01000050">
    <property type="protein sequence ID" value="PCI76992.1"/>
    <property type="molecule type" value="Genomic_DNA"/>
</dbReference>
<feature type="binding site" evidence="19">
    <location>
        <position position="258"/>
    </location>
    <ligand>
        <name>Cu cation</name>
        <dbReference type="ChEBI" id="CHEBI:23378"/>
        <label>B</label>
    </ligand>
</feature>
<name>A0A2A4X2U1_9GAMM</name>
<dbReference type="InterPro" id="IPR004677">
    <property type="entry name" value="Cyt_c_oxidase_cbb3_su1"/>
</dbReference>
<evidence type="ECO:0000259" key="22">
    <source>
        <dbReference type="PROSITE" id="PS50855"/>
    </source>
</evidence>
<sequence length="479" mass="53297">MSNENSNLYHDQIVLHLVQFAVVWALLAMTVGVYISAELVWPTIDFGQFWLSFGRLRPLHTNGIIFGFGVSALMATGFYSVQRTSHVPLFMPRLAWFVCYAWQLIILLGGLSLLAGWTTSKEYAELEWPFDIAIAIVWVCFGVVFFGTIANRKIRPIYISNWFYGALIIVIAMLHIVNSLAIPVTIGKSYSLYAGAQDAIVQWWYGHNAVGFLLTGGFLGMMYYFLPKHAGRPIWSYRLSVVAFWAFTYSYIWAGPHHLHYSAVPEWVLSLAMVMSVILLAPSWATMINGIMTVSSASEKLKTDPALKFIVLSLAFYGLATFEGPMMAFPSVNVVSHFTDWTIGHVHSGALGWNAMITYGTFYYMVPRLVGGELYSVRLANIHFWMALAGTMLYVMAMWGAGVSQGLLWLSVDEIGELSFSFKDIMSSMAPFYGLRLIAGLIFLGGTMLMAYNLYKTIAGKSAVKVQVPAVDPAFGVSS</sequence>
<comment type="cofactor">
    <cofactor evidence="19">
        <name>Cu(2+)</name>
        <dbReference type="ChEBI" id="CHEBI:29036"/>
    </cofactor>
    <text evidence="19">Binds 1 copper ion per subunit, denoted as copper B.</text>
</comment>
<feature type="domain" description="Cytochrome oxidase subunit I profile" evidence="22">
    <location>
        <begin position="10"/>
        <end position="479"/>
    </location>
</feature>
<proteinExistence type="inferred from homology"/>
<comment type="cofactor">
    <cofactor evidence="19">
        <name>heme</name>
        <dbReference type="ChEBI" id="CHEBI:30413"/>
    </cofactor>
    <text evidence="19">Binds 2 heme groups per subunit, denoted as high- and low-spin.</text>
</comment>
<dbReference type="PANTHER" id="PTHR10422:SF29">
    <property type="entry name" value="CYTOCHROME C OXIDASE SUBUNIT 1 HOMOLOG, BACTEROID"/>
    <property type="match status" value="1"/>
</dbReference>
<comment type="pathway">
    <text evidence="3">Energy metabolism; oxidative phosphorylation.</text>
</comment>
<dbReference type="AlphaFoldDB" id="A0A2A4X2U1"/>
<dbReference type="Pfam" id="PF00115">
    <property type="entry name" value="COX1"/>
    <property type="match status" value="1"/>
</dbReference>
<evidence type="ECO:0000256" key="19">
    <source>
        <dbReference type="PIRSR" id="PIRSR604677-50"/>
    </source>
</evidence>
<keyword evidence="7" id="KW-1003">Cell membrane</keyword>
<feature type="transmembrane region" description="Helical" evidence="21">
    <location>
        <begin position="64"/>
        <end position="82"/>
    </location>
</feature>
<dbReference type="GO" id="GO:0020037">
    <property type="term" value="F:heme binding"/>
    <property type="evidence" value="ECO:0007669"/>
    <property type="project" value="InterPro"/>
</dbReference>
<feature type="transmembrane region" description="Helical" evidence="21">
    <location>
        <begin position="204"/>
        <end position="225"/>
    </location>
</feature>
<keyword evidence="13 20" id="KW-0249">Electron transport</keyword>
<accession>A0A2A4X2U1</accession>
<dbReference type="PROSITE" id="PS50855">
    <property type="entry name" value="COX1"/>
    <property type="match status" value="1"/>
</dbReference>
<feature type="transmembrane region" description="Helical" evidence="21">
    <location>
        <begin position="309"/>
        <end position="330"/>
    </location>
</feature>
<keyword evidence="8 19" id="KW-0349">Heme</keyword>
<feature type="binding site" description="axial binding residue" evidence="19">
    <location>
        <position position="347"/>
    </location>
    <ligand>
        <name>heme b</name>
        <dbReference type="ChEBI" id="CHEBI:60344"/>
        <label>1; low-spin</label>
    </ligand>
    <ligandPart>
        <name>Fe</name>
        <dbReference type="ChEBI" id="CHEBI:18248"/>
    </ligandPart>
</feature>
<dbReference type="PANTHER" id="PTHR10422">
    <property type="entry name" value="CYTOCHROME C OXIDASE SUBUNIT 1"/>
    <property type="match status" value="1"/>
</dbReference>
<evidence type="ECO:0000256" key="14">
    <source>
        <dbReference type="ARBA" id="ARBA00022989"/>
    </source>
</evidence>
<dbReference type="GO" id="GO:0022904">
    <property type="term" value="P:respiratory electron transport chain"/>
    <property type="evidence" value="ECO:0007669"/>
    <property type="project" value="TreeGrafter"/>
</dbReference>
<evidence type="ECO:0000256" key="5">
    <source>
        <dbReference type="ARBA" id="ARBA00012949"/>
    </source>
</evidence>
<feature type="binding site" evidence="19">
    <location>
        <position position="257"/>
    </location>
    <ligand>
        <name>Cu cation</name>
        <dbReference type="ChEBI" id="CHEBI:23378"/>
        <label>B</label>
    </ligand>
</feature>
<evidence type="ECO:0000256" key="8">
    <source>
        <dbReference type="ARBA" id="ARBA00022617"/>
    </source>
</evidence>
<evidence type="ECO:0000256" key="17">
    <source>
        <dbReference type="ARBA" id="ARBA00023136"/>
    </source>
</evidence>
<keyword evidence="11 19" id="KW-0479">Metal-binding</keyword>
<dbReference type="InterPro" id="IPR036927">
    <property type="entry name" value="Cyt_c_oxase-like_su1_sf"/>
</dbReference>
<keyword evidence="12" id="KW-1278">Translocase</keyword>
<comment type="subcellular location">
    <subcellularLocation>
        <location evidence="2">Cell membrane</location>
        <topology evidence="2">Multi-pass membrane protein</topology>
    </subcellularLocation>
</comment>
<comment type="catalytic activity">
    <reaction evidence="18">
        <text>4 Fe(II)-[cytochrome c] + O2 + 8 H(+)(in) = 4 Fe(III)-[cytochrome c] + 2 H2O + 4 H(+)(out)</text>
        <dbReference type="Rhea" id="RHEA:11436"/>
        <dbReference type="Rhea" id="RHEA-COMP:10350"/>
        <dbReference type="Rhea" id="RHEA-COMP:14399"/>
        <dbReference type="ChEBI" id="CHEBI:15377"/>
        <dbReference type="ChEBI" id="CHEBI:15378"/>
        <dbReference type="ChEBI" id="CHEBI:15379"/>
        <dbReference type="ChEBI" id="CHEBI:29033"/>
        <dbReference type="ChEBI" id="CHEBI:29034"/>
        <dbReference type="EC" id="7.1.1.9"/>
    </reaction>
</comment>
<dbReference type="PROSITE" id="PS00077">
    <property type="entry name" value="COX1_CUB"/>
    <property type="match status" value="1"/>
</dbReference>
<keyword evidence="17 21" id="KW-0472">Membrane</keyword>
<evidence type="ECO:0000256" key="12">
    <source>
        <dbReference type="ARBA" id="ARBA00022967"/>
    </source>
</evidence>
<dbReference type="InterPro" id="IPR000883">
    <property type="entry name" value="Cyt_C_Oxase_1"/>
</dbReference>
<feature type="binding site" description="axial binding residue" evidence="19">
    <location>
        <position position="60"/>
    </location>
    <ligand>
        <name>heme b</name>
        <dbReference type="ChEBI" id="CHEBI:60344"/>
        <label>1; low-spin</label>
    </ligand>
    <ligandPart>
        <name>Fe</name>
        <dbReference type="ChEBI" id="CHEBI:18248"/>
    </ligandPart>
</feature>
<dbReference type="GO" id="GO:0046872">
    <property type="term" value="F:metal ion binding"/>
    <property type="evidence" value="ECO:0007669"/>
    <property type="project" value="UniProtKB-KW"/>
</dbReference>
<keyword evidence="9 20" id="KW-0679">Respiratory chain</keyword>
<keyword evidence="6 20" id="KW-0813">Transport</keyword>
<evidence type="ECO:0000313" key="23">
    <source>
        <dbReference type="EMBL" id="PCI76992.1"/>
    </source>
</evidence>
<evidence type="ECO:0000256" key="11">
    <source>
        <dbReference type="ARBA" id="ARBA00022723"/>
    </source>
</evidence>
<feature type="transmembrane region" description="Helical" evidence="21">
    <location>
        <begin position="128"/>
        <end position="150"/>
    </location>
</feature>
<protein>
    <recommendedName>
        <fullName evidence="5">cytochrome-c oxidase</fullName>
        <ecNumber evidence="5">7.1.1.9</ecNumber>
    </recommendedName>
</protein>
<feature type="transmembrane region" description="Helical" evidence="21">
    <location>
        <begin position="237"/>
        <end position="255"/>
    </location>
</feature>
<feature type="transmembrane region" description="Helical" evidence="21">
    <location>
        <begin position="267"/>
        <end position="288"/>
    </location>
</feature>
<dbReference type="NCBIfam" id="TIGR00780">
    <property type="entry name" value="ccoN"/>
    <property type="match status" value="1"/>
</dbReference>
<feature type="binding site" description="axial binding residue" evidence="19">
    <location>
        <position position="345"/>
    </location>
    <ligand>
        <name>heme b</name>
        <dbReference type="ChEBI" id="CHEBI:60344"/>
        <label>2; high-spin</label>
    </ligand>
    <ligandPart>
        <name>Fe</name>
        <dbReference type="ChEBI" id="CHEBI:18248"/>
    </ligandPart>
</feature>
<dbReference type="GO" id="GO:0004129">
    <property type="term" value="F:cytochrome-c oxidase activity"/>
    <property type="evidence" value="ECO:0007669"/>
    <property type="project" value="UniProtKB-EC"/>
</dbReference>